<feature type="non-terminal residue" evidence="2">
    <location>
        <position position="1"/>
    </location>
</feature>
<protein>
    <submittedName>
        <fullName evidence="2">Uncharacterized protein</fullName>
    </submittedName>
</protein>
<evidence type="ECO:0000313" key="3">
    <source>
        <dbReference type="Proteomes" id="UP001177023"/>
    </source>
</evidence>
<evidence type="ECO:0000313" key="2">
    <source>
        <dbReference type="EMBL" id="CAJ0570337.1"/>
    </source>
</evidence>
<dbReference type="Proteomes" id="UP001177023">
    <property type="component" value="Unassembled WGS sequence"/>
</dbReference>
<gene>
    <name evidence="2" type="ORF">MSPICULIGERA_LOCUS8779</name>
</gene>
<keyword evidence="3" id="KW-1185">Reference proteome</keyword>
<organism evidence="2 3">
    <name type="scientific">Mesorhabditis spiculigera</name>
    <dbReference type="NCBI Taxonomy" id="96644"/>
    <lineage>
        <taxon>Eukaryota</taxon>
        <taxon>Metazoa</taxon>
        <taxon>Ecdysozoa</taxon>
        <taxon>Nematoda</taxon>
        <taxon>Chromadorea</taxon>
        <taxon>Rhabditida</taxon>
        <taxon>Rhabditina</taxon>
        <taxon>Rhabditomorpha</taxon>
        <taxon>Rhabditoidea</taxon>
        <taxon>Rhabditidae</taxon>
        <taxon>Mesorhabditinae</taxon>
        <taxon>Mesorhabditis</taxon>
    </lineage>
</organism>
<accession>A0AA36CJR1</accession>
<sequence length="149" mass="16168">MRVSEGSRAGAEPRNVGLRLENILTVRASLTAAAEIAINPKVPKQIRPNLGKKYSPIDDPILVTKYIEKATWTSRPETRAPVKPYADVPKTGITPVPSQAMAFAAENQGEPFGMDTLRTLGFPVSMSSSQRKASSLGPPEWPMRNISVP</sequence>
<feature type="region of interest" description="Disordered" evidence="1">
    <location>
        <begin position="127"/>
        <end position="149"/>
    </location>
</feature>
<dbReference type="EMBL" id="CATQJA010002292">
    <property type="protein sequence ID" value="CAJ0570337.1"/>
    <property type="molecule type" value="Genomic_DNA"/>
</dbReference>
<reference evidence="2" key="1">
    <citation type="submission" date="2023-06" db="EMBL/GenBank/DDBJ databases">
        <authorList>
            <person name="Delattre M."/>
        </authorList>
    </citation>
    <scope>NUCLEOTIDE SEQUENCE</scope>
    <source>
        <strain evidence="2">AF72</strain>
    </source>
</reference>
<name>A0AA36CJR1_9BILA</name>
<evidence type="ECO:0000256" key="1">
    <source>
        <dbReference type="SAM" id="MobiDB-lite"/>
    </source>
</evidence>
<comment type="caution">
    <text evidence="2">The sequence shown here is derived from an EMBL/GenBank/DDBJ whole genome shotgun (WGS) entry which is preliminary data.</text>
</comment>
<proteinExistence type="predicted"/>
<dbReference type="AlphaFoldDB" id="A0AA36CJR1"/>